<proteinExistence type="predicted"/>
<dbReference type="EMBL" id="LAZR01035181">
    <property type="protein sequence ID" value="KKL28203.1"/>
    <property type="molecule type" value="Genomic_DNA"/>
</dbReference>
<protein>
    <submittedName>
        <fullName evidence="1">Uncharacterized protein</fullName>
    </submittedName>
</protein>
<comment type="caution">
    <text evidence="1">The sequence shown here is derived from an EMBL/GenBank/DDBJ whole genome shotgun (WGS) entry which is preliminary data.</text>
</comment>
<gene>
    <name evidence="1" type="ORF">LCGC14_2377480</name>
</gene>
<evidence type="ECO:0000313" key="1">
    <source>
        <dbReference type="EMBL" id="KKL28203.1"/>
    </source>
</evidence>
<organism evidence="1">
    <name type="scientific">marine sediment metagenome</name>
    <dbReference type="NCBI Taxonomy" id="412755"/>
    <lineage>
        <taxon>unclassified sequences</taxon>
        <taxon>metagenomes</taxon>
        <taxon>ecological metagenomes</taxon>
    </lineage>
</organism>
<accession>A0A0F9EWM9</accession>
<name>A0A0F9EWM9_9ZZZZ</name>
<reference evidence="1" key="1">
    <citation type="journal article" date="2015" name="Nature">
        <title>Complex archaea that bridge the gap between prokaryotes and eukaryotes.</title>
        <authorList>
            <person name="Spang A."/>
            <person name="Saw J.H."/>
            <person name="Jorgensen S.L."/>
            <person name="Zaremba-Niedzwiedzka K."/>
            <person name="Martijn J."/>
            <person name="Lind A.E."/>
            <person name="van Eijk R."/>
            <person name="Schleper C."/>
            <person name="Guy L."/>
            <person name="Ettema T.J."/>
        </authorList>
    </citation>
    <scope>NUCLEOTIDE SEQUENCE</scope>
</reference>
<feature type="non-terminal residue" evidence="1">
    <location>
        <position position="85"/>
    </location>
</feature>
<dbReference type="AlphaFoldDB" id="A0A0F9EWM9"/>
<sequence>MPISIQHNVPSGMAALTGLLGGRGRAAVKETETRNQAQRLLSQFTQRNLEQDLSLRSRESLQAQSLSTQRFSQVANIQAQRERQV</sequence>